<gene>
    <name evidence="2" type="ORF">IP91_04237</name>
</gene>
<organism evidence="2 3">
    <name type="scientific">Pseudoduganella lurida</name>
    <dbReference type="NCBI Taxonomy" id="1036180"/>
    <lineage>
        <taxon>Bacteria</taxon>
        <taxon>Pseudomonadati</taxon>
        <taxon>Pseudomonadota</taxon>
        <taxon>Betaproteobacteria</taxon>
        <taxon>Burkholderiales</taxon>
        <taxon>Oxalobacteraceae</taxon>
        <taxon>Telluria group</taxon>
        <taxon>Pseudoduganella</taxon>
    </lineage>
</organism>
<dbReference type="GO" id="GO:0052689">
    <property type="term" value="F:carboxylic ester hydrolase activity"/>
    <property type="evidence" value="ECO:0007669"/>
    <property type="project" value="TreeGrafter"/>
</dbReference>
<dbReference type="InterPro" id="IPR022742">
    <property type="entry name" value="Hydrolase_4"/>
</dbReference>
<keyword evidence="3" id="KW-1185">Reference proteome</keyword>
<dbReference type="Gene3D" id="3.40.50.1820">
    <property type="entry name" value="alpha/beta hydrolase"/>
    <property type="match status" value="1"/>
</dbReference>
<evidence type="ECO:0000313" key="2">
    <source>
        <dbReference type="EMBL" id="TWI62128.1"/>
    </source>
</evidence>
<reference evidence="2 3" key="1">
    <citation type="journal article" date="2015" name="Stand. Genomic Sci.">
        <title>Genomic Encyclopedia of Bacterial and Archaeal Type Strains, Phase III: the genomes of soil and plant-associated and newly described type strains.</title>
        <authorList>
            <person name="Whitman W.B."/>
            <person name="Woyke T."/>
            <person name="Klenk H.P."/>
            <person name="Zhou Y."/>
            <person name="Lilburn T.G."/>
            <person name="Beck B.J."/>
            <person name="De Vos P."/>
            <person name="Vandamme P."/>
            <person name="Eisen J.A."/>
            <person name="Garrity G."/>
            <person name="Hugenholtz P."/>
            <person name="Kyrpides N.C."/>
        </authorList>
    </citation>
    <scope>NUCLEOTIDE SEQUENCE [LARGE SCALE GENOMIC DNA]</scope>
    <source>
        <strain evidence="2 3">CGMCC 1.10822</strain>
    </source>
</reference>
<dbReference type="InterPro" id="IPR029058">
    <property type="entry name" value="AB_hydrolase_fold"/>
</dbReference>
<dbReference type="Pfam" id="PF12146">
    <property type="entry name" value="Hydrolase_4"/>
    <property type="match status" value="1"/>
</dbReference>
<name>A0A562QZ81_9BURK</name>
<proteinExistence type="predicted"/>
<dbReference type="SUPFAM" id="SSF53474">
    <property type="entry name" value="alpha/beta-Hydrolases"/>
    <property type="match status" value="1"/>
</dbReference>
<dbReference type="AlphaFoldDB" id="A0A562QZ81"/>
<dbReference type="FunFam" id="3.40.50.1820:FF:000487">
    <property type="entry name" value="Dienelactone hydrolase"/>
    <property type="match status" value="1"/>
</dbReference>
<accession>A0A562QZ81</accession>
<dbReference type="PANTHER" id="PTHR43265">
    <property type="entry name" value="ESTERASE ESTD"/>
    <property type="match status" value="1"/>
</dbReference>
<comment type="caution">
    <text evidence="2">The sequence shown here is derived from an EMBL/GenBank/DDBJ whole genome shotgun (WGS) entry which is preliminary data.</text>
</comment>
<dbReference type="PANTHER" id="PTHR43265:SF1">
    <property type="entry name" value="ESTERASE ESTD"/>
    <property type="match status" value="1"/>
</dbReference>
<protein>
    <submittedName>
        <fullName evidence="2">Putative redox protein</fullName>
    </submittedName>
</protein>
<evidence type="ECO:0000313" key="3">
    <source>
        <dbReference type="Proteomes" id="UP000318431"/>
    </source>
</evidence>
<feature type="domain" description="Serine aminopeptidase S33" evidence="1">
    <location>
        <begin position="52"/>
        <end position="142"/>
    </location>
</feature>
<evidence type="ECO:0000259" key="1">
    <source>
        <dbReference type="Pfam" id="PF12146"/>
    </source>
</evidence>
<dbReference type="Proteomes" id="UP000318431">
    <property type="component" value="Unassembled WGS sequence"/>
</dbReference>
<sequence>MTGGTLQARRLDFPGTHGAKLAARLDAPDGAVRAYALFAHCFTCGKDVFAATRIAAALTEHGIAVLRFDFTGLGASEGEFASTNFSSNVEDLAAAADYLRVHFAAPQILIGHSLGGAATLAVAGAVPEARAVVTIGAPSDPSHVTHLFRDSIATITAEGEAEVQLAGRPFRIRKQFLDDVASSRLTPKIAALGKALLVMHAPGDTTVAIDNAMDIFVAAKHPKSYVSLDTADHLLTKRDDAVYVANLIAAWSTRYLAAEPGAGR</sequence>
<dbReference type="InterPro" id="IPR053145">
    <property type="entry name" value="AB_hydrolase_Est10"/>
</dbReference>
<dbReference type="RefSeq" id="WP_371860638.1">
    <property type="nucleotide sequence ID" value="NZ_VLLB01000009.1"/>
</dbReference>
<dbReference type="EMBL" id="VLLB01000009">
    <property type="protein sequence ID" value="TWI62128.1"/>
    <property type="molecule type" value="Genomic_DNA"/>
</dbReference>